<reference evidence="3" key="1">
    <citation type="submission" date="2023-07" db="EMBL/GenBank/DDBJ databases">
        <title>A chromosome-level genome assembly of Lolium multiflorum.</title>
        <authorList>
            <person name="Chen Y."/>
            <person name="Copetti D."/>
            <person name="Kolliker R."/>
            <person name="Studer B."/>
        </authorList>
    </citation>
    <scope>NUCLEOTIDE SEQUENCE</scope>
    <source>
        <strain evidence="3">02402/16</strain>
        <tissue evidence="3">Leaf</tissue>
    </source>
</reference>
<feature type="domain" description="Reverse transcriptase Ty1/copia-type" evidence="2">
    <location>
        <begin position="165"/>
        <end position="250"/>
    </location>
</feature>
<feature type="region of interest" description="Disordered" evidence="1">
    <location>
        <begin position="296"/>
        <end position="325"/>
    </location>
</feature>
<dbReference type="AlphaFoldDB" id="A0AAD8QHP8"/>
<comment type="caution">
    <text evidence="3">The sequence shown here is derived from an EMBL/GenBank/DDBJ whole genome shotgun (WGS) entry which is preliminary data.</text>
</comment>
<feature type="compositionally biased region" description="Low complexity" evidence="1">
    <location>
        <begin position="301"/>
        <end position="314"/>
    </location>
</feature>
<gene>
    <name evidence="3" type="ORF">QYE76_017776</name>
</gene>
<evidence type="ECO:0000259" key="2">
    <source>
        <dbReference type="Pfam" id="PF07727"/>
    </source>
</evidence>
<evidence type="ECO:0000256" key="1">
    <source>
        <dbReference type="SAM" id="MobiDB-lite"/>
    </source>
</evidence>
<name>A0AAD8QHP8_LOLMU</name>
<organism evidence="3 4">
    <name type="scientific">Lolium multiflorum</name>
    <name type="common">Italian ryegrass</name>
    <name type="synonym">Lolium perenne subsp. multiflorum</name>
    <dbReference type="NCBI Taxonomy" id="4521"/>
    <lineage>
        <taxon>Eukaryota</taxon>
        <taxon>Viridiplantae</taxon>
        <taxon>Streptophyta</taxon>
        <taxon>Embryophyta</taxon>
        <taxon>Tracheophyta</taxon>
        <taxon>Spermatophyta</taxon>
        <taxon>Magnoliopsida</taxon>
        <taxon>Liliopsida</taxon>
        <taxon>Poales</taxon>
        <taxon>Poaceae</taxon>
        <taxon>BOP clade</taxon>
        <taxon>Pooideae</taxon>
        <taxon>Poodae</taxon>
        <taxon>Poeae</taxon>
        <taxon>Poeae Chloroplast Group 2 (Poeae type)</taxon>
        <taxon>Loliodinae</taxon>
        <taxon>Loliinae</taxon>
        <taxon>Lolium</taxon>
    </lineage>
</organism>
<dbReference type="Pfam" id="PF07727">
    <property type="entry name" value="RVT_2"/>
    <property type="match status" value="1"/>
</dbReference>
<sequence>MHVPRRPLSLLIRRSWRKYLCSHMQIGTSHHRSNKSCTCPCHRNKNGRHHLFKSDKHRRSKIGKHRLHRMLEGSHLLRPTTRLGKDLLPNGVMKVPLQNGGSKDPSSMMDRTVEHDTEPATYAEAVASVDRVKCISSMQEEMQSLDKNDTWDIVRLPKQKKVVRCIDYNNVFSPVVKHRFHRAFFGIVAMHDLKLERLDVKTAFLHGELEEEIYMDQPEDFVVPGKEDLDCQLKRSLHSLKQSPRQWYKSKQEITTLKAKLSSEFEMMDLDAAKKILGVVAWKDREEAGEIKQTTNLQPLPTTARPSSAPATSAGNGEPSHLIPFRRGGRRRGLLRIDVSRLKKNEKEKGIFGMATHFGFPCQPACATTECTEAAAVRVFRWIMMNNLWDLISL</sequence>
<dbReference type="Proteomes" id="UP001231189">
    <property type="component" value="Unassembled WGS sequence"/>
</dbReference>
<evidence type="ECO:0000313" key="4">
    <source>
        <dbReference type="Proteomes" id="UP001231189"/>
    </source>
</evidence>
<accession>A0AAD8QHP8</accession>
<keyword evidence="4" id="KW-1185">Reference proteome</keyword>
<proteinExistence type="predicted"/>
<protein>
    <recommendedName>
        <fullName evidence="2">Reverse transcriptase Ty1/copia-type domain-containing protein</fullName>
    </recommendedName>
</protein>
<dbReference type="InterPro" id="IPR013103">
    <property type="entry name" value="RVT_2"/>
</dbReference>
<dbReference type="EMBL" id="JAUUTY010000450">
    <property type="protein sequence ID" value="KAK1601394.1"/>
    <property type="molecule type" value="Genomic_DNA"/>
</dbReference>
<evidence type="ECO:0000313" key="3">
    <source>
        <dbReference type="EMBL" id="KAK1601394.1"/>
    </source>
</evidence>